<dbReference type="PANTHER" id="PTHR11706">
    <property type="entry name" value="SOLUTE CARRIER PROTEIN FAMILY 11 MEMBER"/>
    <property type="match status" value="1"/>
</dbReference>
<evidence type="ECO:0000256" key="3">
    <source>
        <dbReference type="ARBA" id="ARBA00022692"/>
    </source>
</evidence>
<proteinExistence type="inferred from homology"/>
<feature type="transmembrane region" description="Helical" evidence="7">
    <location>
        <begin position="149"/>
        <end position="169"/>
    </location>
</feature>
<feature type="transmembrane region" description="Helical" evidence="7">
    <location>
        <begin position="390"/>
        <end position="409"/>
    </location>
</feature>
<evidence type="ECO:0000313" key="8">
    <source>
        <dbReference type="EMBL" id="PKA56983.1"/>
    </source>
</evidence>
<feature type="transmembrane region" description="Helical" evidence="7">
    <location>
        <begin position="429"/>
        <end position="450"/>
    </location>
</feature>
<dbReference type="GO" id="GO:0015086">
    <property type="term" value="F:cadmium ion transmembrane transporter activity"/>
    <property type="evidence" value="ECO:0007669"/>
    <property type="project" value="TreeGrafter"/>
</dbReference>
<comment type="similarity">
    <text evidence="2">Belongs to the NRAMP (TC 2.A.55) family.</text>
</comment>
<reference evidence="8 9" key="1">
    <citation type="journal article" date="2017" name="Nature">
        <title>The Apostasia genome and the evolution of orchids.</title>
        <authorList>
            <person name="Zhang G.Q."/>
            <person name="Liu K.W."/>
            <person name="Li Z."/>
            <person name="Lohaus R."/>
            <person name="Hsiao Y.Y."/>
            <person name="Niu S.C."/>
            <person name="Wang J.Y."/>
            <person name="Lin Y.C."/>
            <person name="Xu Q."/>
            <person name="Chen L.J."/>
            <person name="Yoshida K."/>
            <person name="Fujiwara S."/>
            <person name="Wang Z.W."/>
            <person name="Zhang Y.Q."/>
            <person name="Mitsuda N."/>
            <person name="Wang M."/>
            <person name="Liu G.H."/>
            <person name="Pecoraro L."/>
            <person name="Huang H.X."/>
            <person name="Xiao X.J."/>
            <person name="Lin M."/>
            <person name="Wu X.Y."/>
            <person name="Wu W.L."/>
            <person name="Chen Y.Y."/>
            <person name="Chang S.B."/>
            <person name="Sakamoto S."/>
            <person name="Ohme-Takagi M."/>
            <person name="Yagi M."/>
            <person name="Zeng S.J."/>
            <person name="Shen C.Y."/>
            <person name="Yeh C.M."/>
            <person name="Luo Y.B."/>
            <person name="Tsai W.C."/>
            <person name="Van de Peer Y."/>
            <person name="Liu Z.J."/>
        </authorList>
    </citation>
    <scope>NUCLEOTIDE SEQUENCE [LARGE SCALE GENOMIC DNA]</scope>
    <source>
        <strain evidence="9">cv. Shenzhen</strain>
        <tissue evidence="8">Stem</tissue>
    </source>
</reference>
<dbReference type="InterPro" id="IPR017187">
    <property type="entry name" value="EIN2"/>
</dbReference>
<comment type="subcellular location">
    <subcellularLocation>
        <location evidence="1">Membrane</location>
        <topology evidence="1">Multi-pass membrane protein</topology>
    </subcellularLocation>
</comment>
<name>A0A2I0AN53_9ASPA</name>
<feature type="transmembrane region" description="Helical" evidence="7">
    <location>
        <begin position="46"/>
        <end position="70"/>
    </location>
</feature>
<dbReference type="NCBIfam" id="NF037982">
    <property type="entry name" value="Nramp_1"/>
    <property type="match status" value="1"/>
</dbReference>
<protein>
    <submittedName>
        <fullName evidence="8">Ethylene-insensitive protein 2</fullName>
    </submittedName>
</protein>
<keyword evidence="3 7" id="KW-0812">Transmembrane</keyword>
<sequence>MGSKFVVISNIFLSLGPAILISMAYIDLGKWVAAIEGGAHFGFDLVLPVLIFNFIAILCQYLSAGISMVTGKNLAEICSEEYCRMACILLGVLAEVSMIISDFTMVLGIAHGLSLLFDMDFFSCICVAIIGAFLLPFLLTLLDNRMFEAVYVSIGGLSLLFYVFGVLISQPEVPVITDEIFPKLTGENAYSLMALLGANIMAHNFYVHSSIVQQQRRLSNVSTEALFHDHLFAIVFIFTAIFLVNYVLITSAAAVFGSADLLAPNFQDLSSVMEQIFKNPVAPAALLLVLFFSCQITAFTRNIGEQVILQHLFGSDLSVLAHHMLVKSLAAILAFFCARTAGAEGIYESFMVCQIILGMLLPSSSIPLFRVASSRSLMGSFKTSWYTEMLALLAFLGMLGTNVFFIAEILFDNSRWVANLRESNGRSTIILYAFLLLGVTSICVTFYLAVTPLKSASSKSDMQIYVSNSQKDLPALSDGIAEDNLEMIKCYEDQDYVAEVTYEKSVESLSDKSIIEYNPDMQVAVDSEVDLQHSAYGSNPPLSITSATHFPEGTTPTEGHLDIEYKSSARHFPCEVTISQVKSEEPVATVVTSEPDIRTERNNDEGDALENESLKSSIPSLNSEGPRSPNIVKGMSKDCGNGSGSLSKLLGLGRAGRRQLTVILDEFWGNLFDFHGKLTQDASSNRLDILLGLDLNMASSGKADATAAESSSVLFPDADKGQYFQTDLRDYSSPRQKKVQGADFPFNIQVGTSSWSQNMQQAEAHIRNSCSNMFDPTERSYSSLHLPLGSDNRDYQPATIHGYQIASYLRGISTSRSPAICSPSLPPTNKFSTSYVSSLRDQVMYGHSQTDLGSLETSSLQIPALSRINTVQVERPHYEPSLMEPSEHSVSSSYTKKYHSSPDISAIIASARNSYLNEGKKQSIPIGPRTSFDKILSEQSRYLNPLSRGAPLAFDELSPSNIQRDVFPLKQSLNQETRSLFSRQPFEELLGMVRRDQGCGGQGAASKPSITAEETFPYAESEAKLLHSLRICIMKLLNLDGSDWLFSKSGGPDEELIDQVAVAEKCLHLEKNEISLLPNCGDVCVWRAALVVSFGVWCIRRILDLSLVESRPELWGKYTYVLNRLQGIIVPAFLKSRQPLKPCTCIDMSVKCLTNFNSQLKNWTPPVVEKRGESSLTTASMILELIKDVETAVSGRKGRTGTAAGDVAFPKGKENLASVLKRYKRRLLSKPQGSHEGTSGCS</sequence>
<feature type="compositionally biased region" description="Basic and acidic residues" evidence="6">
    <location>
        <begin position="595"/>
        <end position="604"/>
    </location>
</feature>
<feature type="transmembrane region" description="Helical" evidence="7">
    <location>
        <begin position="189"/>
        <end position="209"/>
    </location>
</feature>
<dbReference type="AlphaFoldDB" id="A0A2I0AN53"/>
<dbReference type="Proteomes" id="UP000236161">
    <property type="component" value="Unassembled WGS sequence"/>
</dbReference>
<evidence type="ECO:0000256" key="2">
    <source>
        <dbReference type="ARBA" id="ARBA00009965"/>
    </source>
</evidence>
<dbReference type="GO" id="GO:0005384">
    <property type="term" value="F:manganese ion transmembrane transporter activity"/>
    <property type="evidence" value="ECO:0007669"/>
    <property type="project" value="TreeGrafter"/>
</dbReference>
<dbReference type="PIRSF" id="PIRSF037378">
    <property type="entry name" value="EIN2"/>
    <property type="match status" value="1"/>
</dbReference>
<keyword evidence="5 7" id="KW-0472">Membrane</keyword>
<dbReference type="PANTHER" id="PTHR11706:SF75">
    <property type="entry name" value="ETHYLENE-INSENSITIVE PROTEIN 2"/>
    <property type="match status" value="1"/>
</dbReference>
<feature type="region of interest" description="Disordered" evidence="6">
    <location>
        <begin position="591"/>
        <end position="639"/>
    </location>
</feature>
<dbReference type="GO" id="GO:0005886">
    <property type="term" value="C:plasma membrane"/>
    <property type="evidence" value="ECO:0007669"/>
    <property type="project" value="TreeGrafter"/>
</dbReference>
<feature type="transmembrane region" description="Helical" evidence="7">
    <location>
        <begin position="320"/>
        <end position="341"/>
    </location>
</feature>
<dbReference type="OrthoDB" id="409173at2759"/>
<evidence type="ECO:0000256" key="7">
    <source>
        <dbReference type="SAM" id="Phobius"/>
    </source>
</evidence>
<feature type="transmembrane region" description="Helical" evidence="7">
    <location>
        <begin position="82"/>
        <end position="100"/>
    </location>
</feature>
<accession>A0A2I0AN53</accession>
<dbReference type="GO" id="GO:0034755">
    <property type="term" value="P:iron ion transmembrane transport"/>
    <property type="evidence" value="ECO:0007669"/>
    <property type="project" value="TreeGrafter"/>
</dbReference>
<dbReference type="InterPro" id="IPR001046">
    <property type="entry name" value="NRAMP_fam"/>
</dbReference>
<dbReference type="EMBL" id="KZ451969">
    <property type="protein sequence ID" value="PKA56983.1"/>
    <property type="molecule type" value="Genomic_DNA"/>
</dbReference>
<dbReference type="STRING" id="1088818.A0A2I0AN53"/>
<evidence type="ECO:0000256" key="6">
    <source>
        <dbReference type="SAM" id="MobiDB-lite"/>
    </source>
</evidence>
<evidence type="ECO:0000256" key="5">
    <source>
        <dbReference type="ARBA" id="ARBA00023136"/>
    </source>
</evidence>
<dbReference type="GO" id="GO:0009873">
    <property type="term" value="P:ethylene-activated signaling pathway"/>
    <property type="evidence" value="ECO:0007669"/>
    <property type="project" value="InterPro"/>
</dbReference>
<evidence type="ECO:0000313" key="9">
    <source>
        <dbReference type="Proteomes" id="UP000236161"/>
    </source>
</evidence>
<organism evidence="8 9">
    <name type="scientific">Apostasia shenzhenica</name>
    <dbReference type="NCBI Taxonomy" id="1088818"/>
    <lineage>
        <taxon>Eukaryota</taxon>
        <taxon>Viridiplantae</taxon>
        <taxon>Streptophyta</taxon>
        <taxon>Embryophyta</taxon>
        <taxon>Tracheophyta</taxon>
        <taxon>Spermatophyta</taxon>
        <taxon>Magnoliopsida</taxon>
        <taxon>Liliopsida</taxon>
        <taxon>Asparagales</taxon>
        <taxon>Orchidaceae</taxon>
        <taxon>Apostasioideae</taxon>
        <taxon>Apostasia</taxon>
    </lineage>
</organism>
<evidence type="ECO:0000256" key="1">
    <source>
        <dbReference type="ARBA" id="ARBA00004141"/>
    </source>
</evidence>
<keyword evidence="9" id="KW-1185">Reference proteome</keyword>
<gene>
    <name evidence="8" type="primary">EIN2</name>
    <name evidence="8" type="ORF">AXF42_Ash002287</name>
</gene>
<feature type="transmembrane region" description="Helical" evidence="7">
    <location>
        <begin position="230"/>
        <end position="256"/>
    </location>
</feature>
<feature type="compositionally biased region" description="Polar residues" evidence="6">
    <location>
        <begin position="614"/>
        <end position="625"/>
    </location>
</feature>
<evidence type="ECO:0000256" key="4">
    <source>
        <dbReference type="ARBA" id="ARBA00022989"/>
    </source>
</evidence>
<feature type="transmembrane region" description="Helical" evidence="7">
    <location>
        <begin position="347"/>
        <end position="369"/>
    </location>
</feature>
<feature type="transmembrane region" description="Helical" evidence="7">
    <location>
        <begin position="120"/>
        <end position="142"/>
    </location>
</feature>
<keyword evidence="4 7" id="KW-1133">Transmembrane helix</keyword>
<feature type="transmembrane region" description="Helical" evidence="7">
    <location>
        <begin position="7"/>
        <end position="26"/>
    </location>
</feature>
<dbReference type="PRINTS" id="PR00447">
    <property type="entry name" value="NATRESASSCMP"/>
</dbReference>
<dbReference type="Pfam" id="PF01566">
    <property type="entry name" value="Nramp"/>
    <property type="match status" value="1"/>
</dbReference>